<sequence length="1099" mass="127226">MSMTFNDQQTEAIFSTEPLIVIAAGAGSGKTRVLTERIMHLCDVGHNDLDSPMGTEIDQIAAITFTEKAAREMKQRIRASLEQKAMESTNPFEEEYWDRQKIKLEGATISTFHSFCQRLLKQYAYQAGLPASFQVLDEVSASLLKQEILEELFETVEFFQEAETLIHLLSKDQLSAYLLSVYDQIRELVPGEHIVQTFDSSSIWDTQWAAMSKEWEEQLRKFDQKGKEAILSFPASGLSGATQTHADRLVAFFEQPFNEQVDQYYEELASCMPSRVNNKWQDDLPSLFELFELEWKPLKKQGKPTLNDFSQESKTILTQFIRLLQQFDELYKKQKLFKGALDFTDLQQKTLTLLEDTSVQEATRREYTHIMVDEFQDTNALQLEVLNRIQPRYRFIVGDTKQSIYQFRGADVSIMNELESEADLQPESRRILMNRNYRTVEPIVEAVNTIFQKAMTDSQTYAYQTLYQPLYAHREYMRNGEEAVEVITGEEEEYDLLANRILKMQQEQNHIVQREDRWCTPTWRDMAILIPTRTHLKTLEKSLKRKHIPYEIQSGIGFYERREVIDFLILLRWMNEPFEDFYLLALLRSPLFGLTIDDFLSIKESCEEGQTIGEYLCFDESLFQSHQSNERLVRSVIQLRNWMEEWIPFTLHSTSDGFYQLFEQSGLKNSLLLQTGGPQRVKNVEKLIDVLHGENETSLSSLLESMDLRIQLSEKEGDSKIERAEGNAVTIMTVHGSKGLEFPIVFLPQLHQKPQGDKGKIRFHSELGLVMNLEAEDGILATPAFQLVKQEGDRKAVEEAKRLFYVAATRAKDKLVLINPKTKANPASWLSMVEQTDDKTWFTEEMVGEYAPWSEETNWSYTSPTVKADVKEPLVPLSVSEVMSYYHHPIQYVETYLKKIHSSQASQYQSAHESGIAANRLGTYVHRASELVDLGWSEREAVTITLEEARGQAIYRKEMLEFVHAYSKINIGEIQSLEWNFSIELEGALLTGIIDRVTMLDGALCLVDLKTNILQESGFELIDYYRVQLIMYKWAYEQMTGQAVDRIYLLTLRDQVQPMHEVITTHEEEKKLRSAIRDLVNLKTTSTTTESYLHTDRYK</sequence>
<comment type="catalytic activity">
    <reaction evidence="11">
        <text>Couples ATP hydrolysis with the unwinding of duplex DNA by translocating in the 3'-5' direction.</text>
        <dbReference type="EC" id="5.6.2.4"/>
    </reaction>
</comment>
<evidence type="ECO:0000256" key="4">
    <source>
        <dbReference type="ARBA" id="ARBA00022801"/>
    </source>
</evidence>
<evidence type="ECO:0000259" key="15">
    <source>
        <dbReference type="PROSITE" id="PS51198"/>
    </source>
</evidence>
<dbReference type="InterPro" id="IPR014017">
    <property type="entry name" value="DNA_helicase_UvrD-like_C"/>
</dbReference>
<dbReference type="SUPFAM" id="SSF52540">
    <property type="entry name" value="P-loop containing nucleoside triphosphate hydrolases"/>
    <property type="match status" value="1"/>
</dbReference>
<evidence type="ECO:0000313" key="17">
    <source>
        <dbReference type="EMBL" id="MEN0644238.1"/>
    </source>
</evidence>
<dbReference type="PROSITE" id="PS51198">
    <property type="entry name" value="UVRD_HELICASE_ATP_BIND"/>
    <property type="match status" value="1"/>
</dbReference>
<dbReference type="PROSITE" id="PS51217">
    <property type="entry name" value="UVRD_HELICASE_CTER"/>
    <property type="match status" value="1"/>
</dbReference>
<evidence type="ECO:0000256" key="13">
    <source>
        <dbReference type="ARBA" id="ARBA00048988"/>
    </source>
</evidence>
<dbReference type="SUPFAM" id="SSF52980">
    <property type="entry name" value="Restriction endonuclease-like"/>
    <property type="match status" value="1"/>
</dbReference>
<evidence type="ECO:0000256" key="9">
    <source>
        <dbReference type="ARBA" id="ARBA00023204"/>
    </source>
</evidence>
<evidence type="ECO:0000256" key="12">
    <source>
        <dbReference type="ARBA" id="ARBA00034808"/>
    </source>
</evidence>
<dbReference type="Pfam" id="PF00580">
    <property type="entry name" value="UvrD-helicase"/>
    <property type="match status" value="1"/>
</dbReference>
<dbReference type="InterPro" id="IPR000212">
    <property type="entry name" value="DNA_helicase_UvrD/REP"/>
</dbReference>
<keyword evidence="9" id="KW-0234">DNA repair</keyword>
<dbReference type="Gene3D" id="1.10.486.10">
    <property type="entry name" value="PCRA, domain 4"/>
    <property type="match status" value="1"/>
</dbReference>
<reference evidence="17 18" key="1">
    <citation type="submission" date="2024-03" db="EMBL/GenBank/DDBJ databases">
        <title>Bacilli Hybrid Assemblies.</title>
        <authorList>
            <person name="Kovac J."/>
        </authorList>
    </citation>
    <scope>NUCLEOTIDE SEQUENCE [LARGE SCALE GENOMIC DNA]</scope>
    <source>
        <strain evidence="17 18">FSL R7-0666</strain>
    </source>
</reference>
<keyword evidence="1" id="KW-0540">Nuclease</keyword>
<keyword evidence="5 14" id="KW-0347">Helicase</keyword>
<evidence type="ECO:0000256" key="5">
    <source>
        <dbReference type="ARBA" id="ARBA00022806"/>
    </source>
</evidence>
<dbReference type="InterPro" id="IPR014016">
    <property type="entry name" value="UvrD-like_ATP-bd"/>
</dbReference>
<accession>A0ABU9VM18</accession>
<evidence type="ECO:0000256" key="8">
    <source>
        <dbReference type="ARBA" id="ARBA00023125"/>
    </source>
</evidence>
<organism evidence="17 18">
    <name type="scientific">Alkalicoccobacillus gibsonii</name>
    <dbReference type="NCBI Taxonomy" id="79881"/>
    <lineage>
        <taxon>Bacteria</taxon>
        <taxon>Bacillati</taxon>
        <taxon>Bacillota</taxon>
        <taxon>Bacilli</taxon>
        <taxon>Bacillales</taxon>
        <taxon>Bacillaceae</taxon>
        <taxon>Alkalicoccobacillus</taxon>
    </lineage>
</organism>
<evidence type="ECO:0000256" key="1">
    <source>
        <dbReference type="ARBA" id="ARBA00022722"/>
    </source>
</evidence>
<dbReference type="InterPro" id="IPR011604">
    <property type="entry name" value="PDDEXK-like_dom_sf"/>
</dbReference>
<evidence type="ECO:0000256" key="11">
    <source>
        <dbReference type="ARBA" id="ARBA00034617"/>
    </source>
</evidence>
<dbReference type="Proteomes" id="UP001418796">
    <property type="component" value="Unassembled WGS sequence"/>
</dbReference>
<evidence type="ECO:0000256" key="7">
    <source>
        <dbReference type="ARBA" id="ARBA00022840"/>
    </source>
</evidence>
<evidence type="ECO:0000256" key="6">
    <source>
        <dbReference type="ARBA" id="ARBA00022839"/>
    </source>
</evidence>
<comment type="catalytic activity">
    <reaction evidence="13">
        <text>ATP + H2O = ADP + phosphate + H(+)</text>
        <dbReference type="Rhea" id="RHEA:13065"/>
        <dbReference type="ChEBI" id="CHEBI:15377"/>
        <dbReference type="ChEBI" id="CHEBI:15378"/>
        <dbReference type="ChEBI" id="CHEBI:30616"/>
        <dbReference type="ChEBI" id="CHEBI:43474"/>
        <dbReference type="ChEBI" id="CHEBI:456216"/>
        <dbReference type="EC" id="5.6.2.4"/>
    </reaction>
</comment>
<dbReference type="CDD" id="cd17932">
    <property type="entry name" value="DEXQc_UvrD"/>
    <property type="match status" value="1"/>
</dbReference>
<dbReference type="Gene3D" id="3.40.50.300">
    <property type="entry name" value="P-loop containing nucleotide triphosphate hydrolases"/>
    <property type="match status" value="3"/>
</dbReference>
<keyword evidence="18" id="KW-1185">Reference proteome</keyword>
<keyword evidence="10" id="KW-0413">Isomerase</keyword>
<dbReference type="Pfam" id="PF12705">
    <property type="entry name" value="PDDEXK_1"/>
    <property type="match status" value="1"/>
</dbReference>
<evidence type="ECO:0000313" key="18">
    <source>
        <dbReference type="Proteomes" id="UP001418796"/>
    </source>
</evidence>
<dbReference type="PANTHER" id="PTHR11070">
    <property type="entry name" value="UVRD / RECB / PCRA DNA HELICASE FAMILY MEMBER"/>
    <property type="match status" value="1"/>
</dbReference>
<gene>
    <name evidence="17" type="ORF">MKY91_13885</name>
</gene>
<keyword evidence="6" id="KW-0269">Exonuclease</keyword>
<dbReference type="InterPro" id="IPR027417">
    <property type="entry name" value="P-loop_NTPase"/>
</dbReference>
<keyword evidence="4 14" id="KW-0378">Hydrolase</keyword>
<dbReference type="InterPro" id="IPR038726">
    <property type="entry name" value="PDDEXK_AddAB-type"/>
</dbReference>
<evidence type="ECO:0000256" key="2">
    <source>
        <dbReference type="ARBA" id="ARBA00022741"/>
    </source>
</evidence>
<keyword evidence="2 14" id="KW-0547">Nucleotide-binding</keyword>
<evidence type="ECO:0000256" key="3">
    <source>
        <dbReference type="ARBA" id="ARBA00022763"/>
    </source>
</evidence>
<dbReference type="Gene3D" id="3.90.320.10">
    <property type="match status" value="1"/>
</dbReference>
<feature type="binding site" evidence="14">
    <location>
        <begin position="24"/>
        <end position="31"/>
    </location>
    <ligand>
        <name>ATP</name>
        <dbReference type="ChEBI" id="CHEBI:30616"/>
    </ligand>
</feature>
<evidence type="ECO:0000259" key="16">
    <source>
        <dbReference type="PROSITE" id="PS51217"/>
    </source>
</evidence>
<keyword evidence="3" id="KW-0227">DNA damage</keyword>
<feature type="domain" description="UvrD-like helicase C-terminal" evidence="16">
    <location>
        <begin position="441"/>
        <end position="739"/>
    </location>
</feature>
<keyword evidence="8" id="KW-0238">DNA-binding</keyword>
<keyword evidence="7 14" id="KW-0067">ATP-binding</keyword>
<dbReference type="EC" id="5.6.2.4" evidence="12"/>
<dbReference type="PANTHER" id="PTHR11070:SF48">
    <property type="entry name" value="ATP-DEPENDENT HELICASE_NUCLEASE SUBUNIT A"/>
    <property type="match status" value="1"/>
</dbReference>
<dbReference type="Pfam" id="PF13361">
    <property type="entry name" value="UvrD_C"/>
    <property type="match status" value="1"/>
</dbReference>
<proteinExistence type="predicted"/>
<dbReference type="EMBL" id="JBCITK010000001">
    <property type="protein sequence ID" value="MEN0644238.1"/>
    <property type="molecule type" value="Genomic_DNA"/>
</dbReference>
<evidence type="ECO:0000256" key="10">
    <source>
        <dbReference type="ARBA" id="ARBA00023235"/>
    </source>
</evidence>
<name>A0ABU9VM18_9BACI</name>
<comment type="caution">
    <text evidence="17">The sequence shown here is derived from an EMBL/GenBank/DDBJ whole genome shotgun (WGS) entry which is preliminary data.</text>
</comment>
<dbReference type="InterPro" id="IPR011335">
    <property type="entry name" value="Restrct_endonuc-II-like"/>
</dbReference>
<dbReference type="RefSeq" id="WP_343130977.1">
    <property type="nucleotide sequence ID" value="NZ_JBCITK010000001.1"/>
</dbReference>
<feature type="domain" description="UvrD-like helicase ATP-binding" evidence="15">
    <location>
        <begin position="3"/>
        <end position="440"/>
    </location>
</feature>
<protein>
    <recommendedName>
        <fullName evidence="12">DNA 3'-5' helicase</fullName>
        <ecNumber evidence="12">5.6.2.4</ecNumber>
    </recommendedName>
</protein>
<evidence type="ECO:0000256" key="14">
    <source>
        <dbReference type="PROSITE-ProRule" id="PRU00560"/>
    </source>
</evidence>